<dbReference type="AlphaFoldDB" id="A0A7M1SU60"/>
<accession>A0A7M1SU60</accession>
<dbReference type="GO" id="GO:0005975">
    <property type="term" value="P:carbohydrate metabolic process"/>
    <property type="evidence" value="ECO:0007669"/>
    <property type="project" value="InterPro"/>
</dbReference>
<evidence type="ECO:0000256" key="2">
    <source>
        <dbReference type="SAM" id="Phobius"/>
    </source>
</evidence>
<keyword evidence="2" id="KW-1133">Transmembrane helix</keyword>
<name>A0A7M1SU60_9MICO</name>
<feature type="compositionally biased region" description="Low complexity" evidence="1">
    <location>
        <begin position="957"/>
        <end position="968"/>
    </location>
</feature>
<evidence type="ECO:0000313" key="3">
    <source>
        <dbReference type="EMBL" id="QOR71021.1"/>
    </source>
</evidence>
<protein>
    <submittedName>
        <fullName evidence="3">Uncharacterized protein</fullName>
    </submittedName>
</protein>
<feature type="transmembrane region" description="Helical" evidence="2">
    <location>
        <begin position="998"/>
        <end position="1018"/>
    </location>
</feature>
<organism evidence="3 4">
    <name type="scientific">Ruania alkalisoli</name>
    <dbReference type="NCBI Taxonomy" id="2779775"/>
    <lineage>
        <taxon>Bacteria</taxon>
        <taxon>Bacillati</taxon>
        <taxon>Actinomycetota</taxon>
        <taxon>Actinomycetes</taxon>
        <taxon>Micrococcales</taxon>
        <taxon>Ruaniaceae</taxon>
        <taxon>Ruania</taxon>
    </lineage>
</organism>
<dbReference type="Gene3D" id="1.50.10.10">
    <property type="match status" value="1"/>
</dbReference>
<dbReference type="InterPro" id="IPR008928">
    <property type="entry name" value="6-hairpin_glycosidase_sf"/>
</dbReference>
<dbReference type="SUPFAM" id="SSF48208">
    <property type="entry name" value="Six-hairpin glycosidases"/>
    <property type="match status" value="1"/>
</dbReference>
<reference evidence="3 4" key="1">
    <citation type="submission" date="2020-10" db="EMBL/GenBank/DDBJ databases">
        <title>Haloactinobacterium sp. RN3S43, a bacterium isolated from saline soil.</title>
        <authorList>
            <person name="Sun J.-Q."/>
        </authorList>
    </citation>
    <scope>NUCLEOTIDE SEQUENCE [LARGE SCALE GENOMIC DNA]</scope>
    <source>
        <strain evidence="3 4">RN3S43</strain>
    </source>
</reference>
<sequence>MSLPESRLVLNPQNFYLPESEVEQNTGPSMPLGAGYYAHDEAVTMPDFFELFEGAAGDPPVLADDPSGIEVGFADEFDEFSDEWVPEPGLDVSIVDGVAHLSVLPDSPVPWPAMAREVTVDMDVTPVLRVALPSVSGQWALKLNDGADVDIEVQPGSSAGGVHSFDLSSITWWGGEQTFTIKFFAVGGDAQIQMDSLRLQGQQAGFVDNFTSETLEWDVGAGMGAEVADGALTLSVLPENQYGYGAIQRGVDVDLDEFPVLRLALPSTSGDWALKVSAGGGADIDLEAGSNESGVHSFDVVAATGWSGSTSFTIKLFAVGGGAQIVVDSVRLVSAAQGQQWVHGADEYENFWSPASLDFSATYPGGTVVQGADTMVGLDSMVREITIEQASAEGDVLRVAGSFVGAVDVDTGAGVITVEDENVSYAVALPGLGDVSFFESLEEFEVGGPASTEPTSRMGVWAASVPASAAQVRIGAGFSVDDTEEAVARAVEAAGTSAADARADLVEFWAEALAGVPHPDDFSLLGVSDDRGLTDEQVRSAYYRAFVALYSNVLPPQPETGFAYRTVATGKPSMWNHGADGARSAAAWESFIGVQFLAYIDPEAAWDSYNGLMSLVDAEGTLGGESLPSRKAQAAWVLYAMTGDENELATSYDSLIRLLQWQAENPRWIYGAYDHPGERDSEFVTSLIVDVDYGIQIAEVLGHTEDITMLADLRAELLTGYQEDFWESPDELPARWYIPGDPECDVLGACFGDELHDLQTLSSMHLEGLDDERHATLESFFDSVYRPDEQLAGFAGVKYTSLSFTAYALFDHGRAQAAQTLTSTLLRDIVASGSFAEAYNPSESGPVPMGVRPSIFGLASVIDAVWLNNGYRMDLGEPHALLAPGVEGGLTGIAYRGLELNVAADAAAQEVVFSDSAVASTEGCNTITGVAIGSTIALPAECEGGTDPDPTDPTDPTDPGTTDPGAGPDSEESVSETPTLGGDSTGGRDGLADTGAGVLPLALAALCALLLGGLVLLARHQVVTARS</sequence>
<gene>
    <name evidence="3" type="ORF">IM660_01515</name>
</gene>
<keyword evidence="4" id="KW-1185">Reference proteome</keyword>
<dbReference type="EMBL" id="CP063169">
    <property type="protein sequence ID" value="QOR71021.1"/>
    <property type="molecule type" value="Genomic_DNA"/>
</dbReference>
<dbReference type="RefSeq" id="WP_193497690.1">
    <property type="nucleotide sequence ID" value="NZ_CP063169.1"/>
</dbReference>
<keyword evidence="2" id="KW-0472">Membrane</keyword>
<evidence type="ECO:0000256" key="1">
    <source>
        <dbReference type="SAM" id="MobiDB-lite"/>
    </source>
</evidence>
<feature type="region of interest" description="Disordered" evidence="1">
    <location>
        <begin position="940"/>
        <end position="989"/>
    </location>
</feature>
<dbReference type="KEGG" id="halt:IM660_01515"/>
<proteinExistence type="predicted"/>
<keyword evidence="2" id="KW-0812">Transmembrane</keyword>
<dbReference type="InterPro" id="IPR012341">
    <property type="entry name" value="6hp_glycosidase-like_sf"/>
</dbReference>
<evidence type="ECO:0000313" key="4">
    <source>
        <dbReference type="Proteomes" id="UP000593758"/>
    </source>
</evidence>
<dbReference type="Proteomes" id="UP000593758">
    <property type="component" value="Chromosome"/>
</dbReference>